<reference evidence="4" key="1">
    <citation type="journal article" date="2017" name="Nat. Ecol. Evol.">
        <title>Genome expansion and lineage-specific genetic innovations in the forest pathogenic fungi Armillaria.</title>
        <authorList>
            <person name="Sipos G."/>
            <person name="Prasanna A.N."/>
            <person name="Walter M.C."/>
            <person name="O'Connor E."/>
            <person name="Balint B."/>
            <person name="Krizsan K."/>
            <person name="Kiss B."/>
            <person name="Hess J."/>
            <person name="Varga T."/>
            <person name="Slot J."/>
            <person name="Riley R."/>
            <person name="Boka B."/>
            <person name="Rigling D."/>
            <person name="Barry K."/>
            <person name="Lee J."/>
            <person name="Mihaltcheva S."/>
            <person name="LaButti K."/>
            <person name="Lipzen A."/>
            <person name="Waldron R."/>
            <person name="Moloney N.M."/>
            <person name="Sperisen C."/>
            <person name="Kredics L."/>
            <person name="Vagvoelgyi C."/>
            <person name="Patrignani A."/>
            <person name="Fitzpatrick D."/>
            <person name="Nagy I."/>
            <person name="Doyle S."/>
            <person name="Anderson J.B."/>
            <person name="Grigoriev I.V."/>
            <person name="Gueldener U."/>
            <person name="Muensterkoetter M."/>
            <person name="Nagy L.G."/>
        </authorList>
    </citation>
    <scope>NUCLEOTIDE SEQUENCE [LARGE SCALE GENOMIC DNA]</scope>
    <source>
        <strain evidence="4">Ar21-2</strain>
    </source>
</reference>
<dbReference type="InterPro" id="IPR050452">
    <property type="entry name" value="Metacaspase"/>
</dbReference>
<sequence length="343" mass="38720">MSGEDIDSVAVLLETKNKVLSHGNYSPTLGRLHKLQRLRLQYSHCQRGLPVQLEVCPSLPGPPHHVDASRFWAVLIGIDGYTNYPLRGCISDVRSMEKYLTEVLGVPSDRVQLLLGSTEHGPEDPLNPSRDHIIDALLSIITNSQIAYGDNIIIYYSGHGSYYPYHMEEYDETTYIETLCPIDRDTLDANGISREKGHRITVILDCCHSGGVSRSLPEPEARTSPPMMQATLQDMLLTGEKYLRHYPGYRSILSKDWYPDMDSHVVLAACKEYQFAKAMKVKQKDGEVEFVGIFTSSLLRALRSGHWRKETTYADLVDSLDKTTHQTPVVAGKHKAARLWYQE</sequence>
<comment type="similarity">
    <text evidence="1">Belongs to the peptidase C14B family.</text>
</comment>
<accession>A0A2H3DW49</accession>
<evidence type="ECO:0000313" key="3">
    <source>
        <dbReference type="EMBL" id="PBK95058.1"/>
    </source>
</evidence>
<gene>
    <name evidence="3" type="ORF">ARMGADRAFT_1144752</name>
</gene>
<dbReference type="GO" id="GO:0004197">
    <property type="term" value="F:cysteine-type endopeptidase activity"/>
    <property type="evidence" value="ECO:0007669"/>
    <property type="project" value="InterPro"/>
</dbReference>
<dbReference type="GO" id="GO:0006508">
    <property type="term" value="P:proteolysis"/>
    <property type="evidence" value="ECO:0007669"/>
    <property type="project" value="InterPro"/>
</dbReference>
<dbReference type="OMA" id="YDETTYI"/>
<proteinExistence type="inferred from homology"/>
<evidence type="ECO:0000259" key="2">
    <source>
        <dbReference type="Pfam" id="PF00656"/>
    </source>
</evidence>
<dbReference type="Proteomes" id="UP000217790">
    <property type="component" value="Unassembled WGS sequence"/>
</dbReference>
<feature type="domain" description="Peptidase C14 caspase" evidence="2">
    <location>
        <begin position="72"/>
        <end position="321"/>
    </location>
</feature>
<evidence type="ECO:0000256" key="1">
    <source>
        <dbReference type="ARBA" id="ARBA00009005"/>
    </source>
</evidence>
<organism evidence="3 4">
    <name type="scientific">Armillaria gallica</name>
    <name type="common">Bulbous honey fungus</name>
    <name type="synonym">Armillaria bulbosa</name>
    <dbReference type="NCBI Taxonomy" id="47427"/>
    <lineage>
        <taxon>Eukaryota</taxon>
        <taxon>Fungi</taxon>
        <taxon>Dikarya</taxon>
        <taxon>Basidiomycota</taxon>
        <taxon>Agaricomycotina</taxon>
        <taxon>Agaricomycetes</taxon>
        <taxon>Agaricomycetidae</taxon>
        <taxon>Agaricales</taxon>
        <taxon>Marasmiineae</taxon>
        <taxon>Physalacriaceae</taxon>
        <taxon>Armillaria</taxon>
    </lineage>
</organism>
<dbReference type="GO" id="GO:0005737">
    <property type="term" value="C:cytoplasm"/>
    <property type="evidence" value="ECO:0007669"/>
    <property type="project" value="TreeGrafter"/>
</dbReference>
<dbReference type="PANTHER" id="PTHR48104">
    <property type="entry name" value="METACASPASE-4"/>
    <property type="match status" value="1"/>
</dbReference>
<dbReference type="EMBL" id="KZ293652">
    <property type="protein sequence ID" value="PBK95058.1"/>
    <property type="molecule type" value="Genomic_DNA"/>
</dbReference>
<name>A0A2H3DW49_ARMGA</name>
<evidence type="ECO:0000313" key="4">
    <source>
        <dbReference type="Proteomes" id="UP000217790"/>
    </source>
</evidence>
<dbReference type="AlphaFoldDB" id="A0A2H3DW49"/>
<dbReference type="PANTHER" id="PTHR48104:SF30">
    <property type="entry name" value="METACASPASE-1"/>
    <property type="match status" value="1"/>
</dbReference>
<dbReference type="InParanoid" id="A0A2H3DW49"/>
<dbReference type="OrthoDB" id="3223806at2759"/>
<keyword evidence="4" id="KW-1185">Reference proteome</keyword>
<dbReference type="STRING" id="47427.A0A2H3DW49"/>
<dbReference type="Gene3D" id="3.40.50.1460">
    <property type="match status" value="1"/>
</dbReference>
<dbReference type="Pfam" id="PF00656">
    <property type="entry name" value="Peptidase_C14"/>
    <property type="match status" value="1"/>
</dbReference>
<protein>
    <recommendedName>
        <fullName evidence="2">Peptidase C14 caspase domain-containing protein</fullName>
    </recommendedName>
</protein>
<dbReference type="InterPro" id="IPR011600">
    <property type="entry name" value="Pept_C14_caspase"/>
</dbReference>